<comment type="caution">
    <text evidence="1">The sequence shown here is derived from an EMBL/GenBank/DDBJ whole genome shotgun (WGS) entry which is preliminary data.</text>
</comment>
<protein>
    <submittedName>
        <fullName evidence="1">Uncharacterized protein</fullName>
    </submittedName>
</protein>
<sequence>MTDPPRAFSYSFRSHPGSIHISLSPELILPSVPQYHSPLLALSRGSFLPPIELERRPVCAQTVSFSYKAAESVVIHVRNRLRAHWNDDKGRISPGKYNLTFSLSPIGFQFQTSCSLSSGGRANPPIRPPIPSFVLVNRRRSDKENRRRSARSLDEVEVMEMYGARQRGSPKIRLCLNTTGYGSLDSEFARKPNICALNKGANGPPYKNGGPERFCIPSFDTWPYFLWQQYAICTNMWLAFQTTISFTSILASEDPSGQQQATATPPGSLFPFRFGASPLLEKTWAISVDEYAATQLLLKQVECGGMGVGDRVDISARTPSSVTRDDGSRVSRTLAAVLTLSMRPVSGKLEAVDREPAAASLGGRMGLWSLSLCVLGPNSIRHPPARFDWRWEAISCGIDERESKTRLESGCNASTTDLRASLHPRLQKIALHKIGNCRGPIGITALCQQRIVVRTSDFRMLDTHPTLAKVFPQLRRGMNNQHEEARKLKKNGVQTSGLQGAEDILSGKQKGRELASRMYALEVQDDIHAGERTAYALEKRKTEWSSRWMYASRGRTAYILESRSMKQTTYALDDVVQERGAVSEGNVHLKRRLTYILEKD</sequence>
<evidence type="ECO:0000313" key="2">
    <source>
        <dbReference type="Proteomes" id="UP000521943"/>
    </source>
</evidence>
<evidence type="ECO:0000313" key="1">
    <source>
        <dbReference type="EMBL" id="KAF6744786.1"/>
    </source>
</evidence>
<reference evidence="1 2" key="1">
    <citation type="submission" date="2020-07" db="EMBL/GenBank/DDBJ databases">
        <title>Comparative genomics of pyrophilous fungi reveals a link between fire events and developmental genes.</title>
        <authorList>
            <consortium name="DOE Joint Genome Institute"/>
            <person name="Steindorff A.S."/>
            <person name="Carver A."/>
            <person name="Calhoun S."/>
            <person name="Stillman K."/>
            <person name="Liu H."/>
            <person name="Lipzen A."/>
            <person name="Pangilinan J."/>
            <person name="Labutti K."/>
            <person name="Bruns T.D."/>
            <person name="Grigoriev I.V."/>
        </authorList>
    </citation>
    <scope>NUCLEOTIDE SEQUENCE [LARGE SCALE GENOMIC DNA]</scope>
    <source>
        <strain evidence="1 2">CBS 144469</strain>
    </source>
</reference>
<gene>
    <name evidence="1" type="ORF">DFP72DRAFT_857087</name>
</gene>
<name>A0A8H6LXH7_9AGAR</name>
<accession>A0A8H6LXH7</accession>
<proteinExistence type="predicted"/>
<dbReference type="AlphaFoldDB" id="A0A8H6LXH7"/>
<dbReference type="Proteomes" id="UP000521943">
    <property type="component" value="Unassembled WGS sequence"/>
</dbReference>
<keyword evidence="2" id="KW-1185">Reference proteome</keyword>
<organism evidence="1 2">
    <name type="scientific">Ephemerocybe angulata</name>
    <dbReference type="NCBI Taxonomy" id="980116"/>
    <lineage>
        <taxon>Eukaryota</taxon>
        <taxon>Fungi</taxon>
        <taxon>Dikarya</taxon>
        <taxon>Basidiomycota</taxon>
        <taxon>Agaricomycotina</taxon>
        <taxon>Agaricomycetes</taxon>
        <taxon>Agaricomycetidae</taxon>
        <taxon>Agaricales</taxon>
        <taxon>Agaricineae</taxon>
        <taxon>Psathyrellaceae</taxon>
        <taxon>Ephemerocybe</taxon>
    </lineage>
</organism>
<dbReference type="EMBL" id="JACGCI010000114">
    <property type="protein sequence ID" value="KAF6744786.1"/>
    <property type="molecule type" value="Genomic_DNA"/>
</dbReference>